<feature type="domain" description="HTH CENPB-type" evidence="3">
    <location>
        <begin position="305"/>
        <end position="375"/>
    </location>
</feature>
<evidence type="ECO:0000256" key="2">
    <source>
        <dbReference type="SAM" id="MobiDB-lite"/>
    </source>
</evidence>
<evidence type="ECO:0000259" key="3">
    <source>
        <dbReference type="PROSITE" id="PS51253"/>
    </source>
</evidence>
<dbReference type="PROSITE" id="PS51253">
    <property type="entry name" value="HTH_CENPB"/>
    <property type="match status" value="1"/>
</dbReference>
<organism evidence="4 5">
    <name type="scientific">Dreissena polymorpha</name>
    <name type="common">Zebra mussel</name>
    <name type="synonym">Mytilus polymorpha</name>
    <dbReference type="NCBI Taxonomy" id="45954"/>
    <lineage>
        <taxon>Eukaryota</taxon>
        <taxon>Metazoa</taxon>
        <taxon>Spiralia</taxon>
        <taxon>Lophotrochozoa</taxon>
        <taxon>Mollusca</taxon>
        <taxon>Bivalvia</taxon>
        <taxon>Autobranchia</taxon>
        <taxon>Heteroconchia</taxon>
        <taxon>Euheterodonta</taxon>
        <taxon>Imparidentia</taxon>
        <taxon>Neoheterodontei</taxon>
        <taxon>Myida</taxon>
        <taxon>Dreissenoidea</taxon>
        <taxon>Dreissenidae</taxon>
        <taxon>Dreissena</taxon>
    </lineage>
</organism>
<evidence type="ECO:0000313" key="5">
    <source>
        <dbReference type="Proteomes" id="UP000828390"/>
    </source>
</evidence>
<proteinExistence type="predicted"/>
<dbReference type="EMBL" id="JAIWYP010000014">
    <property type="protein sequence ID" value="KAH3708017.1"/>
    <property type="molecule type" value="Genomic_DNA"/>
</dbReference>
<name>A0A9D4BTK4_DREPO</name>
<keyword evidence="1" id="KW-0238">DNA-binding</keyword>
<dbReference type="AlphaFoldDB" id="A0A9D4BTK4"/>
<keyword evidence="5" id="KW-1185">Reference proteome</keyword>
<reference evidence="4" key="2">
    <citation type="submission" date="2020-11" db="EMBL/GenBank/DDBJ databases">
        <authorList>
            <person name="McCartney M.A."/>
            <person name="Auch B."/>
            <person name="Kono T."/>
            <person name="Mallez S."/>
            <person name="Becker A."/>
            <person name="Gohl D.M."/>
            <person name="Silverstein K.A.T."/>
            <person name="Koren S."/>
            <person name="Bechman K.B."/>
            <person name="Herman A."/>
            <person name="Abrahante J.E."/>
            <person name="Garbe J."/>
        </authorList>
    </citation>
    <scope>NUCLEOTIDE SEQUENCE</scope>
    <source>
        <strain evidence="4">Duluth1</strain>
        <tissue evidence="4">Whole animal</tissue>
    </source>
</reference>
<feature type="region of interest" description="Disordered" evidence="2">
    <location>
        <begin position="385"/>
        <end position="408"/>
    </location>
</feature>
<dbReference type="Pfam" id="PF03221">
    <property type="entry name" value="HTH_Tnp_Tc5"/>
    <property type="match status" value="1"/>
</dbReference>
<reference evidence="4" key="1">
    <citation type="journal article" date="2019" name="bioRxiv">
        <title>The Genome of the Zebra Mussel, Dreissena polymorpha: A Resource for Invasive Species Research.</title>
        <authorList>
            <person name="McCartney M.A."/>
            <person name="Auch B."/>
            <person name="Kono T."/>
            <person name="Mallez S."/>
            <person name="Zhang Y."/>
            <person name="Obille A."/>
            <person name="Becker A."/>
            <person name="Abrahante J.E."/>
            <person name="Garbe J."/>
            <person name="Badalamenti J.P."/>
            <person name="Herman A."/>
            <person name="Mangelson H."/>
            <person name="Liachko I."/>
            <person name="Sullivan S."/>
            <person name="Sone E.D."/>
            <person name="Koren S."/>
            <person name="Silverstein K.A.T."/>
            <person name="Beckman K.B."/>
            <person name="Gohl D.M."/>
        </authorList>
    </citation>
    <scope>NUCLEOTIDE SEQUENCE</scope>
    <source>
        <strain evidence="4">Duluth1</strain>
        <tissue evidence="4">Whole animal</tissue>
    </source>
</reference>
<dbReference type="InterPro" id="IPR006600">
    <property type="entry name" value="HTH_CenpB_DNA-bd_dom"/>
</dbReference>
<comment type="caution">
    <text evidence="4">The sequence shown here is derived from an EMBL/GenBank/DDBJ whole genome shotgun (WGS) entry which is preliminary data.</text>
</comment>
<evidence type="ECO:0000256" key="1">
    <source>
        <dbReference type="ARBA" id="ARBA00023125"/>
    </source>
</evidence>
<evidence type="ECO:0000313" key="4">
    <source>
        <dbReference type="EMBL" id="KAH3708017.1"/>
    </source>
</evidence>
<dbReference type="Proteomes" id="UP000828390">
    <property type="component" value="Unassembled WGS sequence"/>
</dbReference>
<protein>
    <recommendedName>
        <fullName evidence="3">HTH CENPB-type domain-containing protein</fullName>
    </recommendedName>
</protein>
<sequence>MSSTADEMDTAWLDTIEKMDDDMGEILVKHSGLPDIMSSEHKADDTPDICSSTTALAGDSWEESSAVEKMESDVMETESTMAARCPVEASDLPKLENENVDIGEITQEAKITPDALGCALNPDCVNIQTIDIGEDDLFDFLENKPLQLSDSESEEKEQELTEEQIKGRELYRYLTVSDPTKLRSLEVTPAPSLVATPVASLVTTPVTSLVTTPVTSEDEFESSEASSTEHMNDTDEEVEDRSEVGDEASVETPRKRRSFTPEKKQEILRYALSMGSHKASKLYRLSRSTITKWFSESEMCPKGGFKIGRPLSYPAELEKSIRAYIVEKLIAGDYMTKEDVRMYSRSVIQESFPDFKASRPWLFGFLRRHGLWCDGRYVRLKTGEEEEKEMRDYSGGDSDSGEEHTEVQ</sequence>
<dbReference type="GO" id="GO:0003677">
    <property type="term" value="F:DNA binding"/>
    <property type="evidence" value="ECO:0007669"/>
    <property type="project" value="UniProtKB-KW"/>
</dbReference>
<gene>
    <name evidence="4" type="ORF">DPMN_067456</name>
</gene>
<accession>A0A9D4BTK4</accession>
<feature type="compositionally biased region" description="Acidic residues" evidence="2">
    <location>
        <begin position="234"/>
        <end position="249"/>
    </location>
</feature>
<feature type="region of interest" description="Disordered" evidence="2">
    <location>
        <begin position="210"/>
        <end position="259"/>
    </location>
</feature>